<protein>
    <submittedName>
        <fullName evidence="1">Metallothionein</fullName>
    </submittedName>
</protein>
<sequence length="77" mass="7988">MSDPCKCVEGGECKCSDSCAGDNCRCDPEKCKCKDGCACSNCKVKCKCSGTCDPACGKNCTGPKDCKCPPNSCPCNQ</sequence>
<name>Q6Q0Z1_TEGGR</name>
<proteinExistence type="evidence at transcript level"/>
<reference evidence="1" key="1">
    <citation type="submission" date="2004-03" db="EMBL/GenBank/DDBJ databases">
        <title>Isolation of Cu-Inducible Genes in Blood Cockles (Anadara granosa) Using Subtractive Hybridization Technique.</title>
        <authorList>
            <person name="Wong K.K."/>
            <person name="Surif S."/>
            <person name="Othman R."/>
            <person name="Din Z."/>
        </authorList>
    </citation>
    <scope>NUCLEOTIDE SEQUENCE</scope>
</reference>
<organism evidence="1">
    <name type="scientific">Tegillarca granosa</name>
    <name type="common">Malaysian cockle</name>
    <name type="synonym">Anadara granosa</name>
    <dbReference type="NCBI Taxonomy" id="220873"/>
    <lineage>
        <taxon>Eukaryota</taxon>
        <taxon>Metazoa</taxon>
        <taxon>Spiralia</taxon>
        <taxon>Lophotrochozoa</taxon>
        <taxon>Mollusca</taxon>
        <taxon>Bivalvia</taxon>
        <taxon>Autobranchia</taxon>
        <taxon>Pteriomorphia</taxon>
        <taxon>Arcoida</taxon>
        <taxon>Arcoidea</taxon>
        <taxon>Arcidae</taxon>
        <taxon>Tegillarca</taxon>
    </lineage>
</organism>
<dbReference type="AlphaFoldDB" id="Q6Q0Z1"/>
<accession>Q6Q0Z1</accession>
<evidence type="ECO:0000313" key="1">
    <source>
        <dbReference type="EMBL" id="AAS75318.1"/>
    </source>
</evidence>
<dbReference type="EMBL" id="AY568678">
    <property type="protein sequence ID" value="AAS75318.1"/>
    <property type="molecule type" value="mRNA"/>
</dbReference>